<keyword evidence="1" id="KW-0472">Membrane</keyword>
<dbReference type="Proteomes" id="UP000786811">
    <property type="component" value="Unassembled WGS sequence"/>
</dbReference>
<feature type="transmembrane region" description="Helical" evidence="1">
    <location>
        <begin position="27"/>
        <end position="49"/>
    </location>
</feature>
<dbReference type="AlphaFoldDB" id="A0A8J2MC33"/>
<evidence type="ECO:0000313" key="3">
    <source>
        <dbReference type="Proteomes" id="UP000786811"/>
    </source>
</evidence>
<comment type="caution">
    <text evidence="2">The sequence shown here is derived from an EMBL/GenBank/DDBJ whole genome shotgun (WGS) entry which is preliminary data.</text>
</comment>
<evidence type="ECO:0000313" key="2">
    <source>
        <dbReference type="EMBL" id="CAG5082910.1"/>
    </source>
</evidence>
<accession>A0A8J2MC33</accession>
<sequence>MEGNRKKITTYLLKFTKLLLKKSLVKFLTRFSNLLFNIIFSTFFSVTISTRVWRLCPKHLNSGLKIVEISAFISAGLFNDGFNFILRVMNSMQIVIGRQCMSYREKIDDQRITVREVRTPAN</sequence>
<dbReference type="OrthoDB" id="10060618at2759"/>
<protein>
    <submittedName>
        <fullName evidence="2">Uncharacterized protein</fullName>
    </submittedName>
</protein>
<name>A0A8J2MC33_COTCN</name>
<keyword evidence="1" id="KW-1133">Transmembrane helix</keyword>
<dbReference type="EMBL" id="CAJNRD030001118">
    <property type="protein sequence ID" value="CAG5082910.1"/>
    <property type="molecule type" value="Genomic_DNA"/>
</dbReference>
<reference evidence="2" key="1">
    <citation type="submission" date="2021-04" db="EMBL/GenBank/DDBJ databases">
        <authorList>
            <person name="Chebbi M.A.C M."/>
        </authorList>
    </citation>
    <scope>NUCLEOTIDE SEQUENCE</scope>
</reference>
<feature type="transmembrane region" description="Helical" evidence="1">
    <location>
        <begin position="69"/>
        <end position="89"/>
    </location>
</feature>
<organism evidence="2 3">
    <name type="scientific">Cotesia congregata</name>
    <name type="common">Parasitoid wasp</name>
    <name type="synonym">Apanteles congregatus</name>
    <dbReference type="NCBI Taxonomy" id="51543"/>
    <lineage>
        <taxon>Eukaryota</taxon>
        <taxon>Metazoa</taxon>
        <taxon>Ecdysozoa</taxon>
        <taxon>Arthropoda</taxon>
        <taxon>Hexapoda</taxon>
        <taxon>Insecta</taxon>
        <taxon>Pterygota</taxon>
        <taxon>Neoptera</taxon>
        <taxon>Endopterygota</taxon>
        <taxon>Hymenoptera</taxon>
        <taxon>Apocrita</taxon>
        <taxon>Ichneumonoidea</taxon>
        <taxon>Braconidae</taxon>
        <taxon>Microgastrinae</taxon>
        <taxon>Cotesia</taxon>
    </lineage>
</organism>
<keyword evidence="3" id="KW-1185">Reference proteome</keyword>
<keyword evidence="1" id="KW-0812">Transmembrane</keyword>
<evidence type="ECO:0000256" key="1">
    <source>
        <dbReference type="SAM" id="Phobius"/>
    </source>
</evidence>
<gene>
    <name evidence="2" type="ORF">HICCMSTLAB_LOCUS3682</name>
</gene>
<proteinExistence type="predicted"/>